<feature type="region of interest" description="Disordered" evidence="1">
    <location>
        <begin position="1"/>
        <end position="26"/>
    </location>
</feature>
<dbReference type="Proteomes" id="UP000535543">
    <property type="component" value="Unassembled WGS sequence"/>
</dbReference>
<evidence type="ECO:0000313" key="2">
    <source>
        <dbReference type="EMBL" id="NMN95014.1"/>
    </source>
</evidence>
<comment type="caution">
    <text evidence="2">The sequence shown here is derived from an EMBL/GenBank/DDBJ whole genome shotgun (WGS) entry which is preliminary data.</text>
</comment>
<dbReference type="InterPro" id="IPR027417">
    <property type="entry name" value="P-loop_NTPase"/>
</dbReference>
<evidence type="ECO:0000313" key="3">
    <source>
        <dbReference type="Proteomes" id="UP000535543"/>
    </source>
</evidence>
<organism evidence="2 3">
    <name type="scientific">Antrihabitans stalactiti</name>
    <dbReference type="NCBI Taxonomy" id="2584121"/>
    <lineage>
        <taxon>Bacteria</taxon>
        <taxon>Bacillati</taxon>
        <taxon>Actinomycetota</taxon>
        <taxon>Actinomycetes</taxon>
        <taxon>Mycobacteriales</taxon>
        <taxon>Nocardiaceae</taxon>
        <taxon>Antrihabitans</taxon>
    </lineage>
</organism>
<gene>
    <name evidence="2" type="ORF">FGL95_08200</name>
</gene>
<dbReference type="SUPFAM" id="SSF52540">
    <property type="entry name" value="P-loop containing nucleoside triphosphate hydrolases"/>
    <property type="match status" value="1"/>
</dbReference>
<dbReference type="RefSeq" id="WP_169585719.1">
    <property type="nucleotide sequence ID" value="NZ_VCQU01000002.1"/>
</dbReference>
<sequence>MTLLTSEDAVRDETKDDGAHDWLFAPAPAGSPTDIAKLGRERPKFLRVWTTAMTASGLLAPPPLLVLGGSGGAGVTATAQGLASVIATDEQLDVDSVVVDATPAGGSDLVARVADEERPMSTLQTWLTSDDPSLPSTVEAACGRASSGALVLPRDDRPLPRRETMVSVHRHLSDAGVVPVYDGGAPVSARGVRPLLADSRISLALVVAARPDAANRLKPVLSWLDDEFGEFLIGDTVIVVCRQSPRDNADVAGHLRRNLDGWVRSVVEIPYDPHLAIGERILWSEVRDETREAYRNVLRELTS</sequence>
<proteinExistence type="predicted"/>
<name>A0A848KCW9_9NOCA</name>
<dbReference type="Gene3D" id="3.40.50.300">
    <property type="entry name" value="P-loop containing nucleotide triphosphate hydrolases"/>
    <property type="match status" value="1"/>
</dbReference>
<dbReference type="EMBL" id="VCQU01000002">
    <property type="protein sequence ID" value="NMN95014.1"/>
    <property type="molecule type" value="Genomic_DNA"/>
</dbReference>
<reference evidence="2 3" key="1">
    <citation type="submission" date="2019-05" db="EMBL/GenBank/DDBJ databases">
        <authorList>
            <person name="Lee S.D."/>
        </authorList>
    </citation>
    <scope>NUCLEOTIDE SEQUENCE [LARGE SCALE GENOMIC DNA]</scope>
    <source>
        <strain evidence="2 3">YC2-7</strain>
    </source>
</reference>
<feature type="compositionally biased region" description="Basic and acidic residues" evidence="1">
    <location>
        <begin position="8"/>
        <end position="20"/>
    </location>
</feature>
<keyword evidence="3" id="KW-1185">Reference proteome</keyword>
<evidence type="ECO:0000256" key="1">
    <source>
        <dbReference type="SAM" id="MobiDB-lite"/>
    </source>
</evidence>
<evidence type="ECO:0008006" key="4">
    <source>
        <dbReference type="Google" id="ProtNLM"/>
    </source>
</evidence>
<accession>A0A848KCW9</accession>
<reference evidence="2 3" key="2">
    <citation type="submission" date="2020-06" db="EMBL/GenBank/DDBJ databases">
        <title>Antribacter stalactiti gen. nov., sp. nov., a new member of the family Nacardiaceae isolated from a cave.</title>
        <authorList>
            <person name="Kim I.S."/>
        </authorList>
    </citation>
    <scope>NUCLEOTIDE SEQUENCE [LARGE SCALE GENOMIC DNA]</scope>
    <source>
        <strain evidence="2 3">YC2-7</strain>
    </source>
</reference>
<dbReference type="AlphaFoldDB" id="A0A848KCW9"/>
<protein>
    <recommendedName>
        <fullName evidence="4">MinD-like ATPase involved in chromosome partitioning or flagellar assembly</fullName>
    </recommendedName>
</protein>